<organism evidence="2 3">
    <name type="scientific">Lactobacillus crispatus</name>
    <dbReference type="NCBI Taxonomy" id="47770"/>
    <lineage>
        <taxon>Bacteria</taxon>
        <taxon>Bacillati</taxon>
        <taxon>Bacillota</taxon>
        <taxon>Bacilli</taxon>
        <taxon>Lactobacillales</taxon>
        <taxon>Lactobacillaceae</taxon>
        <taxon>Lactobacillus</taxon>
    </lineage>
</organism>
<evidence type="ECO:0000313" key="3">
    <source>
        <dbReference type="Proteomes" id="UP001434419"/>
    </source>
</evidence>
<keyword evidence="3" id="KW-1185">Reference proteome</keyword>
<comment type="caution">
    <text evidence="2">The sequence shown here is derived from an EMBL/GenBank/DDBJ whole genome shotgun (WGS) entry which is preliminary data.</text>
</comment>
<evidence type="ECO:0000256" key="1">
    <source>
        <dbReference type="SAM" id="MobiDB-lite"/>
    </source>
</evidence>
<dbReference type="Proteomes" id="UP001434419">
    <property type="component" value="Unassembled WGS sequence"/>
</dbReference>
<feature type="region of interest" description="Disordered" evidence="1">
    <location>
        <begin position="247"/>
        <end position="268"/>
    </location>
</feature>
<evidence type="ECO:0008006" key="4">
    <source>
        <dbReference type="Google" id="ProtNLM"/>
    </source>
</evidence>
<feature type="compositionally biased region" description="Basic and acidic residues" evidence="1">
    <location>
        <begin position="248"/>
        <end position="264"/>
    </location>
</feature>
<evidence type="ECO:0000313" key="2">
    <source>
        <dbReference type="EMBL" id="MES5150999.1"/>
    </source>
</evidence>
<name>A0ABV2BCP0_9LACO</name>
<protein>
    <recommendedName>
        <fullName evidence="4">Helix-turn-helix domain-containing protein</fullName>
    </recommendedName>
</protein>
<dbReference type="RefSeq" id="WP_133476461.1">
    <property type="nucleotide sequence ID" value="NZ_JBETVU010000013.1"/>
</dbReference>
<reference evidence="2" key="1">
    <citation type="submission" date="2024-06" db="EMBL/GenBank/DDBJ databases">
        <title>Vaginal Lactobacillus fatty acid response mechanisms reveal a metabolite-targeted strategy for bacterial vaginosis treatment.</title>
        <authorList>
            <person name="Zhu M."/>
            <person name="Blainey P.C."/>
            <person name="Bloom S.M."/>
            <person name="Kwon D.S."/>
        </authorList>
    </citation>
    <scope>NUCLEOTIDE SEQUENCE</scope>
    <source>
        <strain evidence="2">194_F1_1</strain>
    </source>
</reference>
<proteinExistence type="predicted"/>
<sequence>MTVIIQGKEYSSVSECARQHNIDPKLLVSRIRCYGQNSNKLFKPVLPAKHSITYKGKKYETLKEFAEAFNLKPSTVHHRWERGIRDPELLKKTVNQSVKENINKFNGKYAHSVTYHGHIFPTLKAMASYYDVPYFRLTSRIARYGIDYPNLLSKQSLRNDKQIIYQDKKYNSIAELAQEFNISPSAFYSRLSSGYSISEALTHDFSRGNKVVFDGKTYPSHNALFKALATPDCSWFVIKQRWRKNIRNKSDLTRPKNTHSDKRTPSKKVNVRTKKEKVKTRREVRLYSDKVLSSKGLISSYRLAHQVGIPTELASSIMQDLIRGQIRHNGLKVSDIETNVRYTKEELENAPNGRTLPKHAFKKEAVDHIINNRNTLMQKNLILIPQTDGRYFWDAKSENVWSCRRGRGRAYYKMTPIKYGHLYKKTKFAFIIQDNRVFITTDAIKDLIKYPSIKTEDLLSIADTKAIIGNEINVPGQQGIKFDSAYKALPKIHYRYCNNGKWKKGWTKSEIRRAVEDFKKTYRPSTSIVLQGKRYDSIKQAADIHKINYKLLDSRINKYGHNSTKLFLNPQHNHKTTKLTIRHDESFTQIAREHNIKRSTLFSRVTRWESDSPRLFKNKKNYKVMLLGKTYISLSAAAKEHNIPVYILRKNISRFGKDDPKIFKRNPRREPIIIDGIAYPNIESISRKFNISSQTISKRIKERRRKGLPLDSSVLKPTINNGFTFKGKKYKSVSYFLANYPQAKGAQISRTTFMKRLEKFGEDREDILFMSVEEYRAQRFDSFFYKGIKYDNLNQCAKRFGIDPRTIERRLKILDQNDEHLMLDSKSYSEWLKTEEGHNAYIKRAAKMFPLRYKEKKYTSLEEMSHDNEINILSLSKRLVTQGTKSETLLKLANHTVHKELPIYKIDGHFFKTKKGYIKYVMNKTGYSYPVIYRRIQKYGIYDPRVFYSGKRRIKFIVKIDGKFYFNTGDIAEAFNLSEPIIRRRIKKYGLNDPDIILPISEFNRVKGLSMARLPQKINYHGHEFKSIRAMARYYGIDNAVLSRRIRIYGLNYKHLCSDPKTIPVHAKEGREIEYRGEKYASYADMASKNNLSVAKLKIRLRNNQSLDCSTIEVRQKTLTTIKSRKAHKSNLVTAEEVFNQTGYDLKRLKSILNKKSLTANSEYAGILNLNKFVKKTNNKGDSHYKYAFNPEIIPFINNYFEQIRQKHLIMVPQLREMYFLDAKNEEFYSLDPKNGNFHKKIKRRDKVTNRLGKTYFTQTYVQAQLIPGYKWQSRYYISEIKSLIEHPEVYAKDLVTITQIQNSHPEISKRNLTSTILAKYKVPFYRRHFSDGRTICGYLPQDVDKFFKRLKKDAKA</sequence>
<dbReference type="EMBL" id="JBETVU010000013">
    <property type="protein sequence ID" value="MES5150999.1"/>
    <property type="molecule type" value="Genomic_DNA"/>
</dbReference>
<accession>A0ABV2BCP0</accession>
<gene>
    <name evidence="2" type="ORF">ABVC42_14280</name>
</gene>